<feature type="transmembrane region" description="Helical" evidence="9">
    <location>
        <begin position="24"/>
        <end position="52"/>
    </location>
</feature>
<keyword evidence="6" id="KW-0029">Amino-acid transport</keyword>
<dbReference type="RefSeq" id="WP_144068580.1">
    <property type="nucleotide sequence ID" value="NZ_CP041636.1"/>
</dbReference>
<dbReference type="PANTHER" id="PTHR30614">
    <property type="entry name" value="MEMBRANE COMPONENT OF AMINO ACID ABC TRANSPORTER"/>
    <property type="match status" value="1"/>
</dbReference>
<dbReference type="OrthoDB" id="9809799at2"/>
<reference evidence="11 12" key="1">
    <citation type="submission" date="2019-07" db="EMBL/GenBank/DDBJ databases">
        <title>Genome sequencing for Ferrovibrio sp. K5.</title>
        <authorList>
            <person name="Park S.-J."/>
        </authorList>
    </citation>
    <scope>NUCLEOTIDE SEQUENCE [LARGE SCALE GENOMIC DNA]</scope>
    <source>
        <strain evidence="11 12">K5</strain>
    </source>
</reference>
<dbReference type="InterPro" id="IPR000515">
    <property type="entry name" value="MetI-like"/>
</dbReference>
<keyword evidence="5 9" id="KW-0812">Transmembrane</keyword>
<feature type="transmembrane region" description="Helical" evidence="9">
    <location>
        <begin position="73"/>
        <end position="97"/>
    </location>
</feature>
<evidence type="ECO:0000256" key="7">
    <source>
        <dbReference type="ARBA" id="ARBA00022989"/>
    </source>
</evidence>
<evidence type="ECO:0000256" key="9">
    <source>
        <dbReference type="RuleBase" id="RU363032"/>
    </source>
</evidence>
<feature type="transmembrane region" description="Helical" evidence="9">
    <location>
        <begin position="197"/>
        <end position="215"/>
    </location>
</feature>
<organism evidence="11 12">
    <name type="scientific">Ferrovibrio terrae</name>
    <dbReference type="NCBI Taxonomy" id="2594003"/>
    <lineage>
        <taxon>Bacteria</taxon>
        <taxon>Pseudomonadati</taxon>
        <taxon>Pseudomonadota</taxon>
        <taxon>Alphaproteobacteria</taxon>
        <taxon>Rhodospirillales</taxon>
        <taxon>Rhodospirillaceae</taxon>
        <taxon>Ferrovibrio</taxon>
    </lineage>
</organism>
<dbReference type="PANTHER" id="PTHR30614:SF0">
    <property type="entry name" value="L-CYSTINE TRANSPORT SYSTEM PERMEASE PROTEIN TCYL"/>
    <property type="match status" value="1"/>
</dbReference>
<dbReference type="CDD" id="cd06261">
    <property type="entry name" value="TM_PBP2"/>
    <property type="match status" value="1"/>
</dbReference>
<dbReference type="KEGG" id="fer:FNB15_10105"/>
<keyword evidence="8 9" id="KW-0472">Membrane</keyword>
<evidence type="ECO:0000256" key="2">
    <source>
        <dbReference type="ARBA" id="ARBA00010072"/>
    </source>
</evidence>
<dbReference type="PROSITE" id="PS50928">
    <property type="entry name" value="ABC_TM1"/>
    <property type="match status" value="1"/>
</dbReference>
<evidence type="ECO:0000256" key="4">
    <source>
        <dbReference type="ARBA" id="ARBA00022475"/>
    </source>
</evidence>
<evidence type="ECO:0000256" key="1">
    <source>
        <dbReference type="ARBA" id="ARBA00004429"/>
    </source>
</evidence>
<dbReference type="InterPro" id="IPR035906">
    <property type="entry name" value="MetI-like_sf"/>
</dbReference>
<evidence type="ECO:0000256" key="3">
    <source>
        <dbReference type="ARBA" id="ARBA00022448"/>
    </source>
</evidence>
<evidence type="ECO:0000313" key="11">
    <source>
        <dbReference type="EMBL" id="QDO97599.1"/>
    </source>
</evidence>
<dbReference type="GO" id="GO:0043190">
    <property type="term" value="C:ATP-binding cassette (ABC) transporter complex"/>
    <property type="evidence" value="ECO:0007669"/>
    <property type="project" value="InterPro"/>
</dbReference>
<keyword evidence="4" id="KW-1003">Cell membrane</keyword>
<sequence length="226" mass="24452">MDGLDRFLHTFFNAEVAARYWPDIIAGMGVTAGVGILVTVTGLVLGLALAILRALQQPWLSLPIVAFVDIMRALPPLVVIIIFFFAFPLIGLSMSALTATWLSLSLVLAAYAEECIWGGMLSLPRGQWEAARSTGLTWWQTMTSVILPQAFRIAVPPLTNRVIAISKNVALGSVVALSEVLNNAHSATSNAGNPTPLTMAAAAYLVIFIPVILAARRLETRWQWKV</sequence>
<accession>A0A516H1D5</accession>
<name>A0A516H1D5_9PROT</name>
<evidence type="ECO:0000256" key="8">
    <source>
        <dbReference type="ARBA" id="ARBA00023136"/>
    </source>
</evidence>
<keyword evidence="3 9" id="KW-0813">Transport</keyword>
<protein>
    <submittedName>
        <fullName evidence="11">Amino acid ABC transporter permease</fullName>
    </submittedName>
</protein>
<dbReference type="AlphaFoldDB" id="A0A516H1D5"/>
<evidence type="ECO:0000259" key="10">
    <source>
        <dbReference type="PROSITE" id="PS50928"/>
    </source>
</evidence>
<dbReference type="SUPFAM" id="SSF161098">
    <property type="entry name" value="MetI-like"/>
    <property type="match status" value="1"/>
</dbReference>
<gene>
    <name evidence="11" type="ORF">FNB15_10105</name>
</gene>
<evidence type="ECO:0000313" key="12">
    <source>
        <dbReference type="Proteomes" id="UP000317496"/>
    </source>
</evidence>
<dbReference type="InterPro" id="IPR010065">
    <property type="entry name" value="AA_ABC_transptr_permease_3TM"/>
</dbReference>
<dbReference type="GO" id="GO:0015184">
    <property type="term" value="F:L-cystine transmembrane transporter activity"/>
    <property type="evidence" value="ECO:0007669"/>
    <property type="project" value="TreeGrafter"/>
</dbReference>
<evidence type="ECO:0000256" key="6">
    <source>
        <dbReference type="ARBA" id="ARBA00022970"/>
    </source>
</evidence>
<dbReference type="Pfam" id="PF00528">
    <property type="entry name" value="BPD_transp_1"/>
    <property type="match status" value="1"/>
</dbReference>
<dbReference type="NCBIfam" id="TIGR01726">
    <property type="entry name" value="HEQRo_perm_3TM"/>
    <property type="match status" value="1"/>
</dbReference>
<keyword evidence="12" id="KW-1185">Reference proteome</keyword>
<keyword evidence="7 9" id="KW-1133">Transmembrane helix</keyword>
<dbReference type="InterPro" id="IPR043429">
    <property type="entry name" value="ArtM/GltK/GlnP/TcyL/YhdX-like"/>
</dbReference>
<comment type="subcellular location">
    <subcellularLocation>
        <location evidence="1">Cell inner membrane</location>
        <topology evidence="1">Multi-pass membrane protein</topology>
    </subcellularLocation>
    <subcellularLocation>
        <location evidence="9">Cell membrane</location>
        <topology evidence="9">Multi-pass membrane protein</topology>
    </subcellularLocation>
</comment>
<feature type="domain" description="ABC transmembrane type-1" evidence="10">
    <location>
        <begin position="28"/>
        <end position="218"/>
    </location>
</feature>
<dbReference type="EMBL" id="CP041636">
    <property type="protein sequence ID" value="QDO97599.1"/>
    <property type="molecule type" value="Genomic_DNA"/>
</dbReference>
<comment type="similarity">
    <text evidence="2">Belongs to the binding-protein-dependent transport system permease family. HisMQ subfamily.</text>
</comment>
<dbReference type="Gene3D" id="1.10.3720.10">
    <property type="entry name" value="MetI-like"/>
    <property type="match status" value="1"/>
</dbReference>
<dbReference type="Proteomes" id="UP000317496">
    <property type="component" value="Chromosome"/>
</dbReference>
<proteinExistence type="inferred from homology"/>
<evidence type="ECO:0000256" key="5">
    <source>
        <dbReference type="ARBA" id="ARBA00022692"/>
    </source>
</evidence>